<dbReference type="GO" id="GO:0004803">
    <property type="term" value="F:transposase activity"/>
    <property type="evidence" value="ECO:0007669"/>
    <property type="project" value="InterPro"/>
</dbReference>
<name>A0A164IIJ7_9CRUS</name>
<dbReference type="Proteomes" id="UP000076858">
    <property type="component" value="Unassembled WGS sequence"/>
</dbReference>
<evidence type="ECO:0000313" key="4">
    <source>
        <dbReference type="Proteomes" id="UP000076858"/>
    </source>
</evidence>
<dbReference type="InterPro" id="IPR012337">
    <property type="entry name" value="RNaseH-like_sf"/>
</dbReference>
<sequence>MVFNRLCDPQSKLGVLRWLDTVALPVGFGLDEGAPMHQHLLRAMDVIDGHHEALRDRMALLMRPLIDQDLSLVFYDLTTVQAAGMSEVQGDVRAHGKAKSGLIERQFMLSLVQTADGLPIDHQVHPGNTAEARTLLPMIRALVARYPLKRVVLVADRGLLSLSILDELSQLQDTLQAEGIKIRLEYILAVPAARYGEFAQSLRVMVKAQEPQTSWVSELDWQSRRLIVAHDPEVALRRTQERRKQIDELVKQGQEWGGQLDAQDAGQKRRGRPLSDSGAKARLYHAVKEANVANLIKVDLKHEEFSFTVDEERQRYLELLDGKLLLVTNTDTPAAQVVTHYKSLADIERGFRVLKSDIEIGPVYHRLPQRIRAHAMVSFVALVLYRVMRMRLKASKREESPTRLLEQLRRIQHQTVKAQDGRKISGLTEINAEQKSLLSALKLAVPTPGAMQNPHL</sequence>
<dbReference type="InterPro" id="IPR002559">
    <property type="entry name" value="Transposase_11"/>
</dbReference>
<dbReference type="Pfam" id="PF01609">
    <property type="entry name" value="DDE_Tnp_1"/>
    <property type="match status" value="1"/>
</dbReference>
<dbReference type="GO" id="GO:0006313">
    <property type="term" value="P:DNA transposition"/>
    <property type="evidence" value="ECO:0007669"/>
    <property type="project" value="InterPro"/>
</dbReference>
<accession>A0A164IIJ7</accession>
<protein>
    <recommendedName>
        <fullName evidence="2">Transposase IS4-like domain-containing protein</fullName>
    </recommendedName>
</protein>
<dbReference type="InterPro" id="IPR047654">
    <property type="entry name" value="IS1634_transpos"/>
</dbReference>
<proteinExistence type="predicted"/>
<gene>
    <name evidence="3" type="ORF">APZ42_002088</name>
</gene>
<dbReference type="GO" id="GO:0003677">
    <property type="term" value="F:DNA binding"/>
    <property type="evidence" value="ECO:0007669"/>
    <property type="project" value="InterPro"/>
</dbReference>
<dbReference type="AlphaFoldDB" id="A0A164IIJ7"/>
<dbReference type="NCBIfam" id="NF033559">
    <property type="entry name" value="transpos_IS1634"/>
    <property type="match status" value="1"/>
</dbReference>
<dbReference type="PANTHER" id="PTHR34614">
    <property type="match status" value="1"/>
</dbReference>
<evidence type="ECO:0000259" key="2">
    <source>
        <dbReference type="Pfam" id="PF01609"/>
    </source>
</evidence>
<comment type="caution">
    <text evidence="3">The sequence shown here is derived from an EMBL/GenBank/DDBJ whole genome shotgun (WGS) entry which is preliminary data.</text>
</comment>
<feature type="domain" description="Transposase IS4-like" evidence="2">
    <location>
        <begin position="73"/>
        <end position="384"/>
    </location>
</feature>
<organism evidence="3 4">
    <name type="scientific">Daphnia magna</name>
    <dbReference type="NCBI Taxonomy" id="35525"/>
    <lineage>
        <taxon>Eukaryota</taxon>
        <taxon>Metazoa</taxon>
        <taxon>Ecdysozoa</taxon>
        <taxon>Arthropoda</taxon>
        <taxon>Crustacea</taxon>
        <taxon>Branchiopoda</taxon>
        <taxon>Diplostraca</taxon>
        <taxon>Cladocera</taxon>
        <taxon>Anomopoda</taxon>
        <taxon>Daphniidae</taxon>
        <taxon>Daphnia</taxon>
    </lineage>
</organism>
<dbReference type="SUPFAM" id="SSF53098">
    <property type="entry name" value="Ribonuclease H-like"/>
    <property type="match status" value="1"/>
</dbReference>
<evidence type="ECO:0000313" key="3">
    <source>
        <dbReference type="EMBL" id="KZS01298.1"/>
    </source>
</evidence>
<dbReference type="PANTHER" id="PTHR34614:SF2">
    <property type="entry name" value="TRANSPOSASE IS4-LIKE DOMAIN-CONTAINING PROTEIN"/>
    <property type="match status" value="1"/>
</dbReference>
<keyword evidence="4" id="KW-1185">Reference proteome</keyword>
<dbReference type="EMBL" id="LRGB01007170">
    <property type="protein sequence ID" value="KZS01298.1"/>
    <property type="molecule type" value="Genomic_DNA"/>
</dbReference>
<evidence type="ECO:0000256" key="1">
    <source>
        <dbReference type="SAM" id="MobiDB-lite"/>
    </source>
</evidence>
<feature type="region of interest" description="Disordered" evidence="1">
    <location>
        <begin position="257"/>
        <end position="277"/>
    </location>
</feature>
<reference evidence="3 4" key="1">
    <citation type="submission" date="2016-03" db="EMBL/GenBank/DDBJ databases">
        <title>EvidentialGene: Evidence-directed Construction of Genes on Genomes.</title>
        <authorList>
            <person name="Gilbert D.G."/>
            <person name="Choi J.-H."/>
            <person name="Mockaitis K."/>
            <person name="Colbourne J."/>
            <person name="Pfrender M."/>
        </authorList>
    </citation>
    <scope>NUCLEOTIDE SEQUENCE [LARGE SCALE GENOMIC DNA]</scope>
    <source>
        <strain evidence="3 4">Xinb3</strain>
        <tissue evidence="3">Complete organism</tissue>
    </source>
</reference>